<dbReference type="Proteomes" id="UP000235145">
    <property type="component" value="Unassembled WGS sequence"/>
</dbReference>
<name>A0A9R1UYY5_LACSA</name>
<dbReference type="PANTHER" id="PTHR45023">
    <property type="match status" value="1"/>
</dbReference>
<dbReference type="Pfam" id="PF14303">
    <property type="entry name" value="NAM-associated"/>
    <property type="match status" value="1"/>
</dbReference>
<proteinExistence type="predicted"/>
<evidence type="ECO:0000256" key="1">
    <source>
        <dbReference type="SAM" id="MobiDB-lite"/>
    </source>
</evidence>
<dbReference type="PANTHER" id="PTHR45023:SF14">
    <property type="entry name" value="GLUTATHIONE TRANSFERASE"/>
    <property type="match status" value="1"/>
</dbReference>
<feature type="compositionally biased region" description="Low complexity" evidence="1">
    <location>
        <begin position="89"/>
        <end position="99"/>
    </location>
</feature>
<dbReference type="InterPro" id="IPR001005">
    <property type="entry name" value="SANT/Myb"/>
</dbReference>
<comment type="caution">
    <text evidence="3">The sequence shown here is derived from an EMBL/GenBank/DDBJ whole genome shotgun (WGS) entry which is preliminary data.</text>
</comment>
<protein>
    <recommendedName>
        <fullName evidence="2">Myb-like domain-containing protein</fullName>
    </recommendedName>
</protein>
<feature type="compositionally biased region" description="Basic residues" evidence="1">
    <location>
        <begin position="121"/>
        <end position="130"/>
    </location>
</feature>
<feature type="region of interest" description="Disordered" evidence="1">
    <location>
        <begin position="89"/>
        <end position="144"/>
    </location>
</feature>
<organism evidence="3 4">
    <name type="scientific">Lactuca sativa</name>
    <name type="common">Garden lettuce</name>
    <dbReference type="NCBI Taxonomy" id="4236"/>
    <lineage>
        <taxon>Eukaryota</taxon>
        <taxon>Viridiplantae</taxon>
        <taxon>Streptophyta</taxon>
        <taxon>Embryophyta</taxon>
        <taxon>Tracheophyta</taxon>
        <taxon>Spermatophyta</taxon>
        <taxon>Magnoliopsida</taxon>
        <taxon>eudicotyledons</taxon>
        <taxon>Gunneridae</taxon>
        <taxon>Pentapetalae</taxon>
        <taxon>asterids</taxon>
        <taxon>campanulids</taxon>
        <taxon>Asterales</taxon>
        <taxon>Asteraceae</taxon>
        <taxon>Cichorioideae</taxon>
        <taxon>Cichorieae</taxon>
        <taxon>Lactucinae</taxon>
        <taxon>Lactuca</taxon>
    </lineage>
</organism>
<reference evidence="3 4" key="1">
    <citation type="journal article" date="2017" name="Nat. Commun.">
        <title>Genome assembly with in vitro proximity ligation data and whole-genome triplication in lettuce.</title>
        <authorList>
            <person name="Reyes-Chin-Wo S."/>
            <person name="Wang Z."/>
            <person name="Yang X."/>
            <person name="Kozik A."/>
            <person name="Arikit S."/>
            <person name="Song C."/>
            <person name="Xia L."/>
            <person name="Froenicke L."/>
            <person name="Lavelle D.O."/>
            <person name="Truco M.J."/>
            <person name="Xia R."/>
            <person name="Zhu S."/>
            <person name="Xu C."/>
            <person name="Xu H."/>
            <person name="Xu X."/>
            <person name="Cox K."/>
            <person name="Korf I."/>
            <person name="Meyers B.C."/>
            <person name="Michelmore R.W."/>
        </authorList>
    </citation>
    <scope>NUCLEOTIDE SEQUENCE [LARGE SCALE GENOMIC DNA]</scope>
    <source>
        <strain evidence="4">cv. Salinas</strain>
        <tissue evidence="3">Seedlings</tissue>
    </source>
</reference>
<dbReference type="AlphaFoldDB" id="A0A9R1UYY5"/>
<feature type="domain" description="Myb-like" evidence="2">
    <location>
        <begin position="133"/>
        <end position="201"/>
    </location>
</feature>
<gene>
    <name evidence="3" type="ORF">LSAT_V11C700346880</name>
</gene>
<evidence type="ECO:0000259" key="2">
    <source>
        <dbReference type="PROSITE" id="PS50090"/>
    </source>
</evidence>
<keyword evidence="4" id="KW-1185">Reference proteome</keyword>
<feature type="region of interest" description="Disordered" evidence="1">
    <location>
        <begin position="258"/>
        <end position="327"/>
    </location>
</feature>
<dbReference type="EMBL" id="NBSK02000007">
    <property type="protein sequence ID" value="KAJ0195330.1"/>
    <property type="molecule type" value="Genomic_DNA"/>
</dbReference>
<dbReference type="SUPFAM" id="SSF81995">
    <property type="entry name" value="beta-sandwich domain of Sec23/24"/>
    <property type="match status" value="1"/>
</dbReference>
<sequence length="435" mass="50099">MDPNQNTPPNYRNRKPDNVFALDTTPRQFLTMESPQGGFINLLQSGSPIQQTPLFQQQYQHFPAFQQQQMQQQYQQFQQFQQLQQLQQLQQQSSQQQPPSSQPPLSPDFVPETQPSPPPQPKKKKGKKPARPNTTQERVPWTKEEEEKLAEAWVAASEDPIVGDSQPYGSFWEKVRTIFYELMESQTRNADQITSKWRDIRLKCTEFGGIYNNLLNIRKSGSNDFDVFKAAMDQFEKTTPTRKAFPYMKPWLKLKDAPKWKEQTEGSSQSSGSKRSRNPDGTSQQSDGRTHIDINDDPIDLENDQPLRRPVGRNKAKKAASTSSNSSVMDMFGDKFDRYVQFIETKTEVMTRMKQKMIEAQTSFQEAQETLQTKIDMKILKMKADDLEGEDLELFQAMKESVRARRRQYSIVTLAPALIGCWLRLIVGAKMVPIG</sequence>
<evidence type="ECO:0000313" key="3">
    <source>
        <dbReference type="EMBL" id="KAJ0195330.1"/>
    </source>
</evidence>
<accession>A0A9R1UYY5</accession>
<dbReference type="PROSITE" id="PS50090">
    <property type="entry name" value="MYB_LIKE"/>
    <property type="match status" value="1"/>
</dbReference>
<evidence type="ECO:0000313" key="4">
    <source>
        <dbReference type="Proteomes" id="UP000235145"/>
    </source>
</evidence>
<dbReference type="InterPro" id="IPR029466">
    <property type="entry name" value="NAM-associated_C"/>
</dbReference>